<evidence type="ECO:0000313" key="4">
    <source>
        <dbReference type="Proteomes" id="UP000559256"/>
    </source>
</evidence>
<protein>
    <recommendedName>
        <fullName evidence="2">DUF6987 domain-containing protein</fullName>
    </recommendedName>
</protein>
<dbReference type="Proteomes" id="UP000559256">
    <property type="component" value="Unassembled WGS sequence"/>
</dbReference>
<gene>
    <name evidence="3" type="ORF">D9758_014850</name>
</gene>
<feature type="signal peptide" evidence="1">
    <location>
        <begin position="1"/>
        <end position="19"/>
    </location>
</feature>
<evidence type="ECO:0000313" key="3">
    <source>
        <dbReference type="EMBL" id="KAF5347660.1"/>
    </source>
</evidence>
<accession>A0A8H5CTJ7</accession>
<name>A0A8H5CTJ7_9AGAR</name>
<dbReference type="InterPro" id="IPR054256">
    <property type="entry name" value="DUF6987"/>
</dbReference>
<comment type="caution">
    <text evidence="3">The sequence shown here is derived from an EMBL/GenBank/DDBJ whole genome shotgun (WGS) entry which is preliminary data.</text>
</comment>
<organism evidence="3 4">
    <name type="scientific">Tetrapyrgos nigripes</name>
    <dbReference type="NCBI Taxonomy" id="182062"/>
    <lineage>
        <taxon>Eukaryota</taxon>
        <taxon>Fungi</taxon>
        <taxon>Dikarya</taxon>
        <taxon>Basidiomycota</taxon>
        <taxon>Agaricomycotina</taxon>
        <taxon>Agaricomycetes</taxon>
        <taxon>Agaricomycetidae</taxon>
        <taxon>Agaricales</taxon>
        <taxon>Marasmiineae</taxon>
        <taxon>Marasmiaceae</taxon>
        <taxon>Tetrapyrgos</taxon>
    </lineage>
</organism>
<dbReference type="OrthoDB" id="2575973at2759"/>
<dbReference type="AlphaFoldDB" id="A0A8H5CTJ7"/>
<feature type="chain" id="PRO_5034059964" description="DUF6987 domain-containing protein" evidence="1">
    <location>
        <begin position="20"/>
        <end position="200"/>
    </location>
</feature>
<dbReference type="Pfam" id="PF22485">
    <property type="entry name" value="DUF6987"/>
    <property type="match status" value="1"/>
</dbReference>
<sequence length="200" mass="21098">MMIFSKAICLFSIFSIVASKPISTSQARADDVGLVGNRRAELNITVGSVLDTLHGQVNTILPQIQNLANVNKETLSPLIDDLTGALDNAAHDLHRIHASGRVHSTTTRQCDCDDDDDTANLIAEIVKEITVTLDNVVVVANDLPVVGPLFYQVDRSLNGVLSGVEKLVSGALNLVSVLLGNVAGLLESVGLGLTRGALGH</sequence>
<proteinExistence type="predicted"/>
<keyword evidence="4" id="KW-1185">Reference proteome</keyword>
<keyword evidence="1" id="KW-0732">Signal</keyword>
<feature type="domain" description="DUF6987" evidence="2">
    <location>
        <begin position="74"/>
        <end position="186"/>
    </location>
</feature>
<reference evidence="3 4" key="1">
    <citation type="journal article" date="2020" name="ISME J.">
        <title>Uncovering the hidden diversity of litter-decomposition mechanisms in mushroom-forming fungi.</title>
        <authorList>
            <person name="Floudas D."/>
            <person name="Bentzer J."/>
            <person name="Ahren D."/>
            <person name="Johansson T."/>
            <person name="Persson P."/>
            <person name="Tunlid A."/>
        </authorList>
    </citation>
    <scope>NUCLEOTIDE SEQUENCE [LARGE SCALE GENOMIC DNA]</scope>
    <source>
        <strain evidence="3 4">CBS 291.85</strain>
    </source>
</reference>
<dbReference type="EMBL" id="JAACJM010000090">
    <property type="protein sequence ID" value="KAF5347660.1"/>
    <property type="molecule type" value="Genomic_DNA"/>
</dbReference>
<evidence type="ECO:0000259" key="2">
    <source>
        <dbReference type="Pfam" id="PF22485"/>
    </source>
</evidence>
<evidence type="ECO:0000256" key="1">
    <source>
        <dbReference type="SAM" id="SignalP"/>
    </source>
</evidence>